<feature type="region of interest" description="Disordered" evidence="1">
    <location>
        <begin position="180"/>
        <end position="212"/>
    </location>
</feature>
<dbReference type="InterPro" id="IPR036465">
    <property type="entry name" value="vWFA_dom_sf"/>
</dbReference>
<gene>
    <name evidence="2" type="ORF">UFOPK1358_01005</name>
</gene>
<evidence type="ECO:0000256" key="1">
    <source>
        <dbReference type="SAM" id="MobiDB-lite"/>
    </source>
</evidence>
<accession>A0A6J6BNM3</accession>
<evidence type="ECO:0000313" key="2">
    <source>
        <dbReference type="EMBL" id="CAB4540661.1"/>
    </source>
</evidence>
<name>A0A6J6BNM3_9ZZZZ</name>
<protein>
    <submittedName>
        <fullName evidence="2">Unannotated protein</fullName>
    </submittedName>
</protein>
<dbReference type="AlphaFoldDB" id="A0A6J6BNM3"/>
<dbReference type="EMBL" id="CAEZSF010000088">
    <property type="protein sequence ID" value="CAB4540661.1"/>
    <property type="molecule type" value="Genomic_DNA"/>
</dbReference>
<dbReference type="SUPFAM" id="SSF53300">
    <property type="entry name" value="vWA-like"/>
    <property type="match status" value="1"/>
</dbReference>
<organism evidence="2">
    <name type="scientific">freshwater metagenome</name>
    <dbReference type="NCBI Taxonomy" id="449393"/>
    <lineage>
        <taxon>unclassified sequences</taxon>
        <taxon>metagenomes</taxon>
        <taxon>ecological metagenomes</taxon>
    </lineage>
</organism>
<feature type="compositionally biased region" description="Polar residues" evidence="1">
    <location>
        <begin position="181"/>
        <end position="204"/>
    </location>
</feature>
<reference evidence="2" key="1">
    <citation type="submission" date="2020-05" db="EMBL/GenBank/DDBJ databases">
        <authorList>
            <person name="Chiriac C."/>
            <person name="Salcher M."/>
            <person name="Ghai R."/>
            <person name="Kavagutti S V."/>
        </authorList>
    </citation>
    <scope>NUCLEOTIDE SEQUENCE</scope>
</reference>
<sequence length="237" mass="25226">MNSNSNAASATEGTTTPDVHIYILLDRSGSMQAIAGDVVGGFNHFLKEQQEDGSDSVITVVQFDSGDPQEVIADAVPIAEMVPLDDQTFAPRASTPLLDATGALMATATARVAQRAAAGLPAEEILFVSITDGHENCSRQQTLASIKQLVDAHSAAGWTFVFLSAALDVYSEASSMGMDGRSTQSWAADSEGTGSAFHSLSASTRSHRRKVRSSEFFDKGDFFEGDKPAEEDRTDRE</sequence>
<proteinExistence type="predicted"/>
<dbReference type="Gene3D" id="3.40.50.410">
    <property type="entry name" value="von Willebrand factor, type A domain"/>
    <property type="match status" value="1"/>
</dbReference>